<evidence type="ECO:0000313" key="1">
    <source>
        <dbReference type="EMBL" id="MBC3950975.1"/>
    </source>
</evidence>
<comment type="caution">
    <text evidence="1">The sequence shown here is derived from an EMBL/GenBank/DDBJ whole genome shotgun (WGS) entry which is preliminary data.</text>
</comment>
<dbReference type="Proteomes" id="UP000651852">
    <property type="component" value="Unassembled WGS sequence"/>
</dbReference>
<keyword evidence="2" id="KW-1185">Reference proteome</keyword>
<protein>
    <recommendedName>
        <fullName evidence="3">Head decoration protein</fullName>
    </recommendedName>
</protein>
<evidence type="ECO:0008006" key="3">
    <source>
        <dbReference type="Google" id="ProtNLM"/>
    </source>
</evidence>
<sequence length="113" mass="11790">MSIHMSDLSPLGPLDTEVTGVEFPKIVSVVDSHGAVPEGGTTSDNKVIVSGTSSPAETLVVIVISNTGEGGDVLLRGGKWSFQISGLRPGETYQLLAIGFSTVSEQRSFQVSK</sequence>
<accession>A0ABR7B213</accession>
<gene>
    <name evidence="1" type="ORF">H8S59_14510</name>
</gene>
<dbReference type="EMBL" id="JACONW010000063">
    <property type="protein sequence ID" value="MBC3950975.1"/>
    <property type="molecule type" value="Genomic_DNA"/>
</dbReference>
<proteinExistence type="predicted"/>
<reference evidence="1 2" key="1">
    <citation type="submission" date="2020-08" db="EMBL/GenBank/DDBJ databases">
        <title>Putative novel bacterial strains isolated from necrotic wheat leaf tissues caused by Xanthomonas translucens.</title>
        <authorList>
            <person name="Tambong J.T."/>
        </authorList>
    </citation>
    <scope>NUCLEOTIDE SEQUENCE [LARGE SCALE GENOMIC DNA]</scope>
    <source>
        <strain evidence="1 2">DOAB 1069</strain>
    </source>
</reference>
<dbReference type="RefSeq" id="WP_187521858.1">
    <property type="nucleotide sequence ID" value="NZ_JACONW010000063.1"/>
</dbReference>
<organism evidence="1 2">
    <name type="scientific">Pseudomonas folii</name>
    <dbReference type="NCBI Taxonomy" id="2762593"/>
    <lineage>
        <taxon>Bacteria</taxon>
        <taxon>Pseudomonadati</taxon>
        <taxon>Pseudomonadota</taxon>
        <taxon>Gammaproteobacteria</taxon>
        <taxon>Pseudomonadales</taxon>
        <taxon>Pseudomonadaceae</taxon>
        <taxon>Pseudomonas</taxon>
    </lineage>
</organism>
<name>A0ABR7B213_9PSED</name>
<evidence type="ECO:0000313" key="2">
    <source>
        <dbReference type="Proteomes" id="UP000651852"/>
    </source>
</evidence>